<dbReference type="InterPro" id="IPR043128">
    <property type="entry name" value="Rev_trsase/Diguanyl_cyclase"/>
</dbReference>
<proteinExistence type="predicted"/>
<dbReference type="PANTHER" id="PTHR47272:SF1">
    <property type="entry name" value="PIGGYBAC TRANSPOSABLE ELEMENT-DERIVED PROTEIN 3-LIKE"/>
    <property type="match status" value="1"/>
</dbReference>
<dbReference type="InterPro" id="IPR043502">
    <property type="entry name" value="DNA/RNA_pol_sf"/>
</dbReference>
<dbReference type="Gene3D" id="3.30.70.270">
    <property type="match status" value="1"/>
</dbReference>
<evidence type="ECO:0000313" key="3">
    <source>
        <dbReference type="EMBL" id="KAH0820474.1"/>
    </source>
</evidence>
<accession>A0A8J6HTR4</accession>
<dbReference type="PANTHER" id="PTHR47272">
    <property type="entry name" value="DDE_TNP_1_7 DOMAIN-CONTAINING PROTEIN"/>
    <property type="match status" value="1"/>
</dbReference>
<gene>
    <name evidence="3" type="ORF">GEV33_002317</name>
</gene>
<feature type="region of interest" description="Disordered" evidence="1">
    <location>
        <begin position="202"/>
        <end position="224"/>
    </location>
</feature>
<dbReference type="AlphaFoldDB" id="A0A8J6HTR4"/>
<comment type="caution">
    <text evidence="3">The sequence shown here is derived from an EMBL/GenBank/DDBJ whole genome shotgun (WGS) entry which is preliminary data.</text>
</comment>
<feature type="compositionally biased region" description="Polar residues" evidence="1">
    <location>
        <begin position="205"/>
        <end position="224"/>
    </location>
</feature>
<feature type="domain" description="PiggyBac transposable element-derived protein" evidence="2">
    <location>
        <begin position="256"/>
        <end position="390"/>
    </location>
</feature>
<evidence type="ECO:0000256" key="1">
    <source>
        <dbReference type="SAM" id="MobiDB-lite"/>
    </source>
</evidence>
<keyword evidence="4" id="KW-1185">Reference proteome</keyword>
<evidence type="ECO:0000259" key="2">
    <source>
        <dbReference type="Pfam" id="PF13843"/>
    </source>
</evidence>
<dbReference type="Pfam" id="PF13843">
    <property type="entry name" value="DDE_Tnp_1_7"/>
    <property type="match status" value="1"/>
</dbReference>
<dbReference type="GO" id="GO:0071897">
    <property type="term" value="P:DNA biosynthetic process"/>
    <property type="evidence" value="ECO:0007669"/>
    <property type="project" value="UniProtKB-ARBA"/>
</dbReference>
<organism evidence="3 4">
    <name type="scientific">Tenebrio molitor</name>
    <name type="common">Yellow mealworm beetle</name>
    <dbReference type="NCBI Taxonomy" id="7067"/>
    <lineage>
        <taxon>Eukaryota</taxon>
        <taxon>Metazoa</taxon>
        <taxon>Ecdysozoa</taxon>
        <taxon>Arthropoda</taxon>
        <taxon>Hexapoda</taxon>
        <taxon>Insecta</taxon>
        <taxon>Pterygota</taxon>
        <taxon>Neoptera</taxon>
        <taxon>Endopterygota</taxon>
        <taxon>Coleoptera</taxon>
        <taxon>Polyphaga</taxon>
        <taxon>Cucujiformia</taxon>
        <taxon>Tenebrionidae</taxon>
        <taxon>Tenebrio</taxon>
    </lineage>
</organism>
<dbReference type="EMBL" id="JABDTM020011824">
    <property type="protein sequence ID" value="KAH0820474.1"/>
    <property type="molecule type" value="Genomic_DNA"/>
</dbReference>
<dbReference type="SUPFAM" id="SSF56672">
    <property type="entry name" value="DNA/RNA polymerases"/>
    <property type="match status" value="1"/>
</dbReference>
<reference evidence="3" key="1">
    <citation type="journal article" date="2020" name="J Insects Food Feed">
        <title>The yellow mealworm (Tenebrio molitor) genome: a resource for the emerging insects as food and feed industry.</title>
        <authorList>
            <person name="Eriksson T."/>
            <person name="Andere A."/>
            <person name="Kelstrup H."/>
            <person name="Emery V."/>
            <person name="Picard C."/>
        </authorList>
    </citation>
    <scope>NUCLEOTIDE SEQUENCE</scope>
    <source>
        <strain evidence="3">Stoneville</strain>
        <tissue evidence="3">Whole head</tissue>
    </source>
</reference>
<sequence>MDVIFGPEVREFTLNYIDDVLIVLQTFEAHLVHLKRVLQRLQEEIAGITSFDSSTSTVDLPHLPLHHRKSRVGKATLAYSAGFVANSLLKKYGNCNMCGEVLLTSDGTAVPVEVIEARTYVHRISQKACHQKRCNLYINVNTARALVHLGYASAAFLRSIVNEKTVDGMDNEFDGDRVEAEFENIIPVNDSVVPQNILEFENEDSNLPSPSAEPSTSQWKPNYTPAQLQTPINKALVDILCPREESDVLIHPGSQRKGLVKFGTIRSNRLRGCVLEADKDLLKRGRGIYDYKVDNKAGIAVTKCADTKCVTLASFCVAHTPIFEVKRYSKDERKKINVESPQIIKQYNTHMGGVDLADMLVALYKVPFKSRRWYLGIFGQMIDIAVNNAWLQYRRDHESLGLPNHDRLKQFRLNLASALISNKKLTKIRKSDFAKQPKKKIKRTIKESYASMSGRCHVHHVFQEHMG</sequence>
<dbReference type="InterPro" id="IPR029526">
    <property type="entry name" value="PGBD"/>
</dbReference>
<dbReference type="Proteomes" id="UP000719412">
    <property type="component" value="Unassembled WGS sequence"/>
</dbReference>
<protein>
    <recommendedName>
        <fullName evidence="2">PiggyBac transposable element-derived protein domain-containing protein</fullName>
    </recommendedName>
</protein>
<evidence type="ECO:0000313" key="4">
    <source>
        <dbReference type="Proteomes" id="UP000719412"/>
    </source>
</evidence>
<name>A0A8J6HTR4_TENMO</name>
<reference evidence="3" key="2">
    <citation type="submission" date="2021-08" db="EMBL/GenBank/DDBJ databases">
        <authorList>
            <person name="Eriksson T."/>
        </authorList>
    </citation>
    <scope>NUCLEOTIDE SEQUENCE</scope>
    <source>
        <strain evidence="3">Stoneville</strain>
        <tissue evidence="3">Whole head</tissue>
    </source>
</reference>